<protein>
    <submittedName>
        <fullName evidence="2">Uncharacterized protein</fullName>
    </submittedName>
</protein>
<dbReference type="RefSeq" id="XP_007369539.1">
    <property type="nucleotide sequence ID" value="XM_007369477.1"/>
</dbReference>
<dbReference type="AlphaFoldDB" id="R7SNE2"/>
<organism evidence="2 3">
    <name type="scientific">Dichomitus squalens (strain LYAD-421)</name>
    <name type="common">Western red white-rot fungus</name>
    <dbReference type="NCBI Taxonomy" id="732165"/>
    <lineage>
        <taxon>Eukaryota</taxon>
        <taxon>Fungi</taxon>
        <taxon>Dikarya</taxon>
        <taxon>Basidiomycota</taxon>
        <taxon>Agaricomycotina</taxon>
        <taxon>Agaricomycetes</taxon>
        <taxon>Polyporales</taxon>
        <taxon>Polyporaceae</taxon>
        <taxon>Dichomitus</taxon>
    </lineage>
</organism>
<proteinExistence type="predicted"/>
<dbReference type="HOGENOM" id="CLU_1517813_0_0_1"/>
<evidence type="ECO:0000313" key="3">
    <source>
        <dbReference type="Proteomes" id="UP000053319"/>
    </source>
</evidence>
<accession>R7SNE2</accession>
<evidence type="ECO:0000256" key="1">
    <source>
        <dbReference type="SAM" id="MobiDB-lite"/>
    </source>
</evidence>
<reference evidence="2 3" key="1">
    <citation type="journal article" date="2012" name="Science">
        <title>The Paleozoic origin of enzymatic lignin decomposition reconstructed from 31 fungal genomes.</title>
        <authorList>
            <person name="Floudas D."/>
            <person name="Binder M."/>
            <person name="Riley R."/>
            <person name="Barry K."/>
            <person name="Blanchette R.A."/>
            <person name="Henrissat B."/>
            <person name="Martinez A.T."/>
            <person name="Otillar R."/>
            <person name="Spatafora J.W."/>
            <person name="Yadav J.S."/>
            <person name="Aerts A."/>
            <person name="Benoit I."/>
            <person name="Boyd A."/>
            <person name="Carlson A."/>
            <person name="Copeland A."/>
            <person name="Coutinho P.M."/>
            <person name="de Vries R.P."/>
            <person name="Ferreira P."/>
            <person name="Findley K."/>
            <person name="Foster B."/>
            <person name="Gaskell J."/>
            <person name="Glotzer D."/>
            <person name="Gorecki P."/>
            <person name="Heitman J."/>
            <person name="Hesse C."/>
            <person name="Hori C."/>
            <person name="Igarashi K."/>
            <person name="Jurgens J.A."/>
            <person name="Kallen N."/>
            <person name="Kersten P."/>
            <person name="Kohler A."/>
            <person name="Kuees U."/>
            <person name="Kumar T.K.A."/>
            <person name="Kuo A."/>
            <person name="LaButti K."/>
            <person name="Larrondo L.F."/>
            <person name="Lindquist E."/>
            <person name="Ling A."/>
            <person name="Lombard V."/>
            <person name="Lucas S."/>
            <person name="Lundell T."/>
            <person name="Martin R."/>
            <person name="McLaughlin D.J."/>
            <person name="Morgenstern I."/>
            <person name="Morin E."/>
            <person name="Murat C."/>
            <person name="Nagy L.G."/>
            <person name="Nolan M."/>
            <person name="Ohm R.A."/>
            <person name="Patyshakuliyeva A."/>
            <person name="Rokas A."/>
            <person name="Ruiz-Duenas F.J."/>
            <person name="Sabat G."/>
            <person name="Salamov A."/>
            <person name="Samejima M."/>
            <person name="Schmutz J."/>
            <person name="Slot J.C."/>
            <person name="St John F."/>
            <person name="Stenlid J."/>
            <person name="Sun H."/>
            <person name="Sun S."/>
            <person name="Syed K."/>
            <person name="Tsang A."/>
            <person name="Wiebenga A."/>
            <person name="Young D."/>
            <person name="Pisabarro A."/>
            <person name="Eastwood D.C."/>
            <person name="Martin F."/>
            <person name="Cullen D."/>
            <person name="Grigoriev I.V."/>
            <person name="Hibbett D.S."/>
        </authorList>
    </citation>
    <scope>NUCLEOTIDE SEQUENCE [LARGE SCALE GENOMIC DNA]</scope>
    <source>
        <strain evidence="2 3">LYAD-421 SS1</strain>
    </source>
</reference>
<dbReference type="GeneID" id="18839807"/>
<dbReference type="EMBL" id="JH719446">
    <property type="protein sequence ID" value="EJF57689.1"/>
    <property type="molecule type" value="Genomic_DNA"/>
</dbReference>
<dbReference type="Proteomes" id="UP000053319">
    <property type="component" value="Unassembled WGS sequence"/>
</dbReference>
<name>R7SNE2_DICSQ</name>
<gene>
    <name evidence="2" type="ORF">DICSQDRAFT_173657</name>
</gene>
<feature type="compositionally biased region" description="Acidic residues" evidence="1">
    <location>
        <begin position="60"/>
        <end position="71"/>
    </location>
</feature>
<evidence type="ECO:0000313" key="2">
    <source>
        <dbReference type="EMBL" id="EJF57689.1"/>
    </source>
</evidence>
<sequence>MYAQRIVDADDLDGEADGLSQQILQQQSGPEDMPREVQGDVDDDVDLPESDYDAYHLDYDSPEDEPDWDDDEGRRDEFYVMRAEPVFATPDEEKEAVPSFIEYDAKRILQSFQLDTTTAPTKSLTNAWLYDSRIRRLKVSRTALTALRFLFDSDHCLSSSALLPASLVSTYSLDSQS</sequence>
<feature type="compositionally biased region" description="Low complexity" evidence="1">
    <location>
        <begin position="17"/>
        <end position="29"/>
    </location>
</feature>
<dbReference type="KEGG" id="dsq:DICSQDRAFT_173657"/>
<feature type="region of interest" description="Disordered" evidence="1">
    <location>
        <begin position="1"/>
        <end position="74"/>
    </location>
</feature>
<feature type="compositionally biased region" description="Acidic residues" evidence="1">
    <location>
        <begin position="39"/>
        <end position="52"/>
    </location>
</feature>